<keyword evidence="1" id="KW-0175">Coiled coil</keyword>
<dbReference type="eggNOG" id="ENOG502ZNR7">
    <property type="taxonomic scope" value="Bacteria"/>
</dbReference>
<dbReference type="Proteomes" id="UP000019062">
    <property type="component" value="Unassembled WGS sequence"/>
</dbReference>
<reference evidence="2 3" key="1">
    <citation type="journal article" date="2014" name="BMC Genomics">
        <title>Genomic comparison of sporeforming bacilli isolated from milk.</title>
        <authorList>
            <person name="Moreno Switt A.I."/>
            <person name="Andrus A.D."/>
            <person name="Ranieri M.L."/>
            <person name="Orsi R.H."/>
            <person name="Ivy R."/>
            <person name="den Bakker H.C."/>
            <person name="Martin N.H."/>
            <person name="Wiedmann M."/>
            <person name="Boor K.J."/>
        </authorList>
    </citation>
    <scope>NUCLEOTIDE SEQUENCE [LARGE SCALE GENOMIC DNA]</scope>
    <source>
        <strain evidence="2 3">FSL R5-213</strain>
    </source>
</reference>
<evidence type="ECO:0000313" key="3">
    <source>
        <dbReference type="Proteomes" id="UP000019062"/>
    </source>
</evidence>
<dbReference type="EMBL" id="ASQA01000013">
    <property type="protein sequence ID" value="ETT86237.1"/>
    <property type="molecule type" value="Genomic_DNA"/>
</dbReference>
<evidence type="ECO:0000256" key="1">
    <source>
        <dbReference type="SAM" id="Coils"/>
    </source>
</evidence>
<dbReference type="AlphaFoldDB" id="W4F1N8"/>
<comment type="caution">
    <text evidence="2">The sequence shown here is derived from an EMBL/GenBank/DDBJ whole genome shotgun (WGS) entry which is preliminary data.</text>
</comment>
<evidence type="ECO:0000313" key="2">
    <source>
        <dbReference type="EMBL" id="ETT86237.1"/>
    </source>
</evidence>
<dbReference type="RefSeq" id="WP_235175687.1">
    <property type="nucleotide sequence ID" value="NZ_ASQA01000013.1"/>
</dbReference>
<keyword evidence="3" id="KW-1185">Reference proteome</keyword>
<proteinExistence type="predicted"/>
<name>W4F1N8_9BACL</name>
<sequence>MKGNNKSIGQDNGNQLSLQAAELAVVAEVISTLGDTISTISAILALEAERQEINNDKKDREDNKNMQKQIDYLTSELEKLKYQVNKQKPYR</sequence>
<evidence type="ECO:0008006" key="4">
    <source>
        <dbReference type="Google" id="ProtNLM"/>
    </source>
</evidence>
<organism evidence="2 3">
    <name type="scientific">Viridibacillus arenosi FSL R5-213</name>
    <dbReference type="NCBI Taxonomy" id="1227360"/>
    <lineage>
        <taxon>Bacteria</taxon>
        <taxon>Bacillati</taxon>
        <taxon>Bacillota</taxon>
        <taxon>Bacilli</taxon>
        <taxon>Bacillales</taxon>
        <taxon>Caryophanaceae</taxon>
        <taxon>Viridibacillus</taxon>
    </lineage>
</organism>
<accession>W4F1N8</accession>
<gene>
    <name evidence="2" type="ORF">C176_05982</name>
</gene>
<protein>
    <recommendedName>
        <fullName evidence="4">Translation initiation factor 2</fullName>
    </recommendedName>
</protein>
<feature type="coiled-coil region" evidence="1">
    <location>
        <begin position="43"/>
        <end position="83"/>
    </location>
</feature>